<proteinExistence type="predicted"/>
<accession>A0A371E2W0</accession>
<dbReference type="AlphaFoldDB" id="A0A371E2W0"/>
<feature type="non-terminal residue" evidence="1">
    <location>
        <position position="1"/>
    </location>
</feature>
<protein>
    <submittedName>
        <fullName evidence="1">Uncharacterized protein</fullName>
    </submittedName>
</protein>
<organism evidence="1 2">
    <name type="scientific">Mucuna pruriens</name>
    <name type="common">Velvet bean</name>
    <name type="synonym">Dolichos pruriens</name>
    <dbReference type="NCBI Taxonomy" id="157652"/>
    <lineage>
        <taxon>Eukaryota</taxon>
        <taxon>Viridiplantae</taxon>
        <taxon>Streptophyta</taxon>
        <taxon>Embryophyta</taxon>
        <taxon>Tracheophyta</taxon>
        <taxon>Spermatophyta</taxon>
        <taxon>Magnoliopsida</taxon>
        <taxon>eudicotyledons</taxon>
        <taxon>Gunneridae</taxon>
        <taxon>Pentapetalae</taxon>
        <taxon>rosids</taxon>
        <taxon>fabids</taxon>
        <taxon>Fabales</taxon>
        <taxon>Fabaceae</taxon>
        <taxon>Papilionoideae</taxon>
        <taxon>50 kb inversion clade</taxon>
        <taxon>NPAAA clade</taxon>
        <taxon>indigoferoid/millettioid clade</taxon>
        <taxon>Phaseoleae</taxon>
        <taxon>Mucuna</taxon>
    </lineage>
</organism>
<comment type="caution">
    <text evidence="1">The sequence shown here is derived from an EMBL/GenBank/DDBJ whole genome shotgun (WGS) entry which is preliminary data.</text>
</comment>
<evidence type="ECO:0000313" key="1">
    <source>
        <dbReference type="EMBL" id="RDX60381.1"/>
    </source>
</evidence>
<sequence length="88" mass="9198">MPFSMAANVAIAIGSLYKCALSSGAIDKERTSTPSDIALSMAAIISDDGPSSCIGIEAKELRLSQCGDEVKDCDVAEAYTHRNYASHG</sequence>
<evidence type="ECO:0000313" key="2">
    <source>
        <dbReference type="Proteomes" id="UP000257109"/>
    </source>
</evidence>
<keyword evidence="2" id="KW-1185">Reference proteome</keyword>
<dbReference type="Proteomes" id="UP000257109">
    <property type="component" value="Unassembled WGS sequence"/>
</dbReference>
<gene>
    <name evidence="1" type="ORF">CR513_61480</name>
</gene>
<reference evidence="1" key="1">
    <citation type="submission" date="2018-05" db="EMBL/GenBank/DDBJ databases">
        <title>Draft genome of Mucuna pruriens seed.</title>
        <authorList>
            <person name="Nnadi N.E."/>
            <person name="Vos R."/>
            <person name="Hasami M.H."/>
            <person name="Devisetty U.K."/>
            <person name="Aguiy J.C."/>
        </authorList>
    </citation>
    <scope>NUCLEOTIDE SEQUENCE [LARGE SCALE GENOMIC DNA]</scope>
    <source>
        <strain evidence="1">JCA_2017</strain>
    </source>
</reference>
<dbReference type="EMBL" id="QJKJ01016905">
    <property type="protein sequence ID" value="RDX60381.1"/>
    <property type="molecule type" value="Genomic_DNA"/>
</dbReference>
<name>A0A371E2W0_MUCPR</name>